<evidence type="ECO:0000256" key="4">
    <source>
        <dbReference type="ARBA" id="ARBA00013122"/>
    </source>
</evidence>
<dbReference type="GO" id="GO:0102158">
    <property type="term" value="F:very-long-chain (3R)-3-hydroxyacyl-CoA dehydratase activity"/>
    <property type="evidence" value="ECO:0007669"/>
    <property type="project" value="UniProtKB-EC"/>
</dbReference>
<evidence type="ECO:0000256" key="9">
    <source>
        <dbReference type="ARBA" id="ARBA00023098"/>
    </source>
</evidence>
<comment type="catalytic activity">
    <reaction evidence="13 14">
        <text>a very-long-chain (3R)-3-hydroxyacyl-CoA = a very-long-chain (2E)-enoyl-CoA + H2O</text>
        <dbReference type="Rhea" id="RHEA:45812"/>
        <dbReference type="ChEBI" id="CHEBI:15377"/>
        <dbReference type="ChEBI" id="CHEBI:83728"/>
        <dbReference type="ChEBI" id="CHEBI:85440"/>
        <dbReference type="EC" id="4.2.1.134"/>
    </reaction>
</comment>
<evidence type="ECO:0000256" key="11">
    <source>
        <dbReference type="ARBA" id="ARBA00023160"/>
    </source>
</evidence>
<organism evidence="15 16">
    <name type="scientific">Aspergillus steynii IBT 23096</name>
    <dbReference type="NCBI Taxonomy" id="1392250"/>
    <lineage>
        <taxon>Eukaryota</taxon>
        <taxon>Fungi</taxon>
        <taxon>Dikarya</taxon>
        <taxon>Ascomycota</taxon>
        <taxon>Pezizomycotina</taxon>
        <taxon>Eurotiomycetes</taxon>
        <taxon>Eurotiomycetidae</taxon>
        <taxon>Eurotiales</taxon>
        <taxon>Aspergillaceae</taxon>
        <taxon>Aspergillus</taxon>
        <taxon>Aspergillus subgen. Circumdati</taxon>
    </lineage>
</organism>
<protein>
    <recommendedName>
        <fullName evidence="4 14">Very-long-chain (3R)-3-hydroxyacyl-CoA dehydratase</fullName>
        <ecNumber evidence="4 14">4.2.1.134</ecNumber>
    </recommendedName>
</protein>
<dbReference type="GO" id="GO:0030148">
    <property type="term" value="P:sphingolipid biosynthetic process"/>
    <property type="evidence" value="ECO:0007669"/>
    <property type="project" value="TreeGrafter"/>
</dbReference>
<keyword evidence="16" id="KW-1185">Reference proteome</keyword>
<keyword evidence="12 14" id="KW-0456">Lyase</keyword>
<feature type="transmembrane region" description="Helical" evidence="14">
    <location>
        <begin position="144"/>
        <end position="166"/>
    </location>
</feature>
<keyword evidence="10 14" id="KW-0472">Membrane</keyword>
<dbReference type="OrthoDB" id="46988at2759"/>
<dbReference type="GO" id="GO:0042761">
    <property type="term" value="P:very long-chain fatty acid biosynthetic process"/>
    <property type="evidence" value="ECO:0007669"/>
    <property type="project" value="TreeGrafter"/>
</dbReference>
<evidence type="ECO:0000256" key="12">
    <source>
        <dbReference type="ARBA" id="ARBA00023239"/>
    </source>
</evidence>
<keyword evidence="6 14" id="KW-0812">Transmembrane</keyword>
<dbReference type="GO" id="GO:0030497">
    <property type="term" value="P:fatty acid elongation"/>
    <property type="evidence" value="ECO:0007669"/>
    <property type="project" value="TreeGrafter"/>
</dbReference>
<gene>
    <name evidence="15" type="ORF">P170DRAFT_505575</name>
</gene>
<feature type="transmembrane region" description="Helical" evidence="14">
    <location>
        <begin position="186"/>
        <end position="207"/>
    </location>
</feature>
<accession>A0A2I2GPY0</accession>
<keyword evidence="5 14" id="KW-0444">Lipid biosynthesis</keyword>
<comment type="similarity">
    <text evidence="3 14">Belongs to the very long-chain fatty acids dehydratase HACD family.</text>
</comment>
<feature type="transmembrane region" description="Helical" evidence="14">
    <location>
        <begin position="21"/>
        <end position="44"/>
    </location>
</feature>
<dbReference type="PROSITE" id="PS51257">
    <property type="entry name" value="PROKAR_LIPOPROTEIN"/>
    <property type="match status" value="1"/>
</dbReference>
<evidence type="ECO:0000256" key="3">
    <source>
        <dbReference type="ARBA" id="ARBA00007811"/>
    </source>
</evidence>
<dbReference type="PANTHER" id="PTHR11035">
    <property type="entry name" value="VERY-LONG-CHAIN (3R)-3-HYDROXYACYL-COA DEHYDRATASE"/>
    <property type="match status" value="1"/>
</dbReference>
<evidence type="ECO:0000256" key="5">
    <source>
        <dbReference type="ARBA" id="ARBA00022516"/>
    </source>
</evidence>
<keyword evidence="7 14" id="KW-0276">Fatty acid metabolism</keyword>
<evidence type="ECO:0000313" key="15">
    <source>
        <dbReference type="EMBL" id="PLB54934.1"/>
    </source>
</evidence>
<comment type="subcellular location">
    <subcellularLocation>
        <location evidence="14">Endoplasmic reticulum membrane</location>
        <topology evidence="14">Multi-pass membrane protein</topology>
    </subcellularLocation>
    <subcellularLocation>
        <location evidence="1">Membrane</location>
        <topology evidence="1">Multi-pass membrane protein</topology>
    </subcellularLocation>
</comment>
<dbReference type="AlphaFoldDB" id="A0A2I2GPY0"/>
<comment type="pathway">
    <text evidence="2 14">Lipid metabolism; fatty acid biosynthesis.</text>
</comment>
<dbReference type="EC" id="4.2.1.134" evidence="4 14"/>
<sequence length="248" mass="27270">MPPKQQTPKRSGPKGLTRLYLILYNALSFTLWASCTLRGIYLLATSVILPLARHEPSAISIDTVTSIANTALPPIFTDIFPALLITQSLATLEILHSLLGLVRAPIFTTAMQVASRLLVVWGVLYLFGGDIVGNAQQGAQTGDAAFLGCLTAWGVTECIRYGFFALQVLGTGVPGWWTWLRYNTFYVLYPLGITSECVLVVKALAPAGEFEPLYRWFLIAVLGIYVPGSYILYTHMIAQRKKVLKKAE</sequence>
<keyword evidence="11 14" id="KW-0275">Fatty acid biosynthesis</keyword>
<dbReference type="InterPro" id="IPR007482">
    <property type="entry name" value="Tyr_Pase-like_PTPLA"/>
</dbReference>
<dbReference type="GeneID" id="36562006"/>
<evidence type="ECO:0000256" key="6">
    <source>
        <dbReference type="ARBA" id="ARBA00022692"/>
    </source>
</evidence>
<dbReference type="RefSeq" id="XP_024710236.1">
    <property type="nucleotide sequence ID" value="XM_024854300.1"/>
</dbReference>
<comment type="caution">
    <text evidence="15">The sequence shown here is derived from an EMBL/GenBank/DDBJ whole genome shotgun (WGS) entry which is preliminary data.</text>
</comment>
<evidence type="ECO:0000256" key="2">
    <source>
        <dbReference type="ARBA" id="ARBA00005194"/>
    </source>
</evidence>
<evidence type="ECO:0000256" key="14">
    <source>
        <dbReference type="RuleBase" id="RU363109"/>
    </source>
</evidence>
<reference evidence="15 16" key="1">
    <citation type="submission" date="2016-12" db="EMBL/GenBank/DDBJ databases">
        <title>The genomes of Aspergillus section Nigri reveals drivers in fungal speciation.</title>
        <authorList>
            <consortium name="DOE Joint Genome Institute"/>
            <person name="Vesth T.C."/>
            <person name="Nybo J."/>
            <person name="Theobald S."/>
            <person name="Brandl J."/>
            <person name="Frisvad J.C."/>
            <person name="Nielsen K.F."/>
            <person name="Lyhne E.K."/>
            <person name="Kogle M.E."/>
            <person name="Kuo A."/>
            <person name="Riley R."/>
            <person name="Clum A."/>
            <person name="Nolan M."/>
            <person name="Lipzen A."/>
            <person name="Salamov A."/>
            <person name="Henrissat B."/>
            <person name="Wiebenga A."/>
            <person name="De Vries R.P."/>
            <person name="Grigoriev I.V."/>
            <person name="Mortensen U.H."/>
            <person name="Andersen M.R."/>
            <person name="Baker S.E."/>
        </authorList>
    </citation>
    <scope>NUCLEOTIDE SEQUENCE [LARGE SCALE GENOMIC DNA]</scope>
    <source>
        <strain evidence="15 16">IBT 23096</strain>
    </source>
</reference>
<feature type="transmembrane region" description="Helical" evidence="14">
    <location>
        <begin position="79"/>
        <end position="101"/>
    </location>
</feature>
<dbReference type="VEuPathDB" id="FungiDB:P170DRAFT_505575"/>
<evidence type="ECO:0000256" key="10">
    <source>
        <dbReference type="ARBA" id="ARBA00023136"/>
    </source>
</evidence>
<keyword evidence="14" id="KW-0256">Endoplasmic reticulum</keyword>
<evidence type="ECO:0000313" key="16">
    <source>
        <dbReference type="Proteomes" id="UP000234275"/>
    </source>
</evidence>
<dbReference type="Pfam" id="PF04387">
    <property type="entry name" value="PTPLA"/>
    <property type="match status" value="1"/>
</dbReference>
<dbReference type="UniPathway" id="UPA00094"/>
<evidence type="ECO:0000256" key="7">
    <source>
        <dbReference type="ARBA" id="ARBA00022832"/>
    </source>
</evidence>
<dbReference type="EMBL" id="MSFO01000001">
    <property type="protein sequence ID" value="PLB54934.1"/>
    <property type="molecule type" value="Genomic_DNA"/>
</dbReference>
<dbReference type="STRING" id="1392250.A0A2I2GPY0"/>
<dbReference type="Proteomes" id="UP000234275">
    <property type="component" value="Unassembled WGS sequence"/>
</dbReference>
<evidence type="ECO:0000256" key="1">
    <source>
        <dbReference type="ARBA" id="ARBA00004141"/>
    </source>
</evidence>
<dbReference type="GO" id="GO:0005789">
    <property type="term" value="C:endoplasmic reticulum membrane"/>
    <property type="evidence" value="ECO:0007669"/>
    <property type="project" value="UniProtKB-SubCell"/>
</dbReference>
<feature type="transmembrane region" description="Helical" evidence="14">
    <location>
        <begin position="113"/>
        <end position="132"/>
    </location>
</feature>
<proteinExistence type="inferred from homology"/>
<evidence type="ECO:0000256" key="13">
    <source>
        <dbReference type="ARBA" id="ARBA00036671"/>
    </source>
</evidence>
<feature type="transmembrane region" description="Helical" evidence="14">
    <location>
        <begin position="213"/>
        <end position="233"/>
    </location>
</feature>
<comment type="function">
    <text evidence="14">Catalyzes the third of the four reactions of the long-chain fatty acids elongation cycle. This endoplasmic reticulum-bound enzymatic process, allows the addition of two carbons to the chain of long- and very long-chain fatty acids/VLCFAs per cycle. This enzyme catalyzes the dehydration of the 3-hydroxyacyl-CoA intermediate into trans-2,3-enoyl-CoA, within each cycle of fatty acid elongation. Thereby, it participates to the production of VLCFAs of different chain lengths that are involved in multiple biological processes as precursors of membrane lipids and lipid mediators.</text>
</comment>
<dbReference type="PANTHER" id="PTHR11035:SF3">
    <property type="entry name" value="VERY-LONG-CHAIN (3R)-3-HYDROXYACYL-COA DEHYDRATASE"/>
    <property type="match status" value="1"/>
</dbReference>
<keyword evidence="9 14" id="KW-0443">Lipid metabolism</keyword>
<keyword evidence="8 14" id="KW-1133">Transmembrane helix</keyword>
<evidence type="ECO:0000256" key="8">
    <source>
        <dbReference type="ARBA" id="ARBA00022989"/>
    </source>
</evidence>
<name>A0A2I2GPY0_9EURO</name>